<evidence type="ECO:0000313" key="2">
    <source>
        <dbReference type="Proteomes" id="UP000886674"/>
    </source>
</evidence>
<organism evidence="1 2">
    <name type="scientific">Candidatus Thiodiazotropha taylori</name>
    <dbReference type="NCBI Taxonomy" id="2792791"/>
    <lineage>
        <taxon>Bacteria</taxon>
        <taxon>Pseudomonadati</taxon>
        <taxon>Pseudomonadota</taxon>
        <taxon>Gammaproteobacteria</taxon>
        <taxon>Chromatiales</taxon>
        <taxon>Sedimenticolaceae</taxon>
        <taxon>Candidatus Thiodiazotropha</taxon>
    </lineage>
</organism>
<proteinExistence type="predicted"/>
<dbReference type="EMBL" id="JAEPCR010000125">
    <property type="protein sequence ID" value="MCG7980483.1"/>
    <property type="molecule type" value="Genomic_DNA"/>
</dbReference>
<sequence>MRQIQANLPAIGAFRVNLYNESEALIDFFGDEELARLGRIDHLGAATVVFSGINHTRLEYVLIQCAIAQLVAKLYKDNAELALANSVEIDGASQTVSSGEELLKCWAILSNIGHPNWTFTTEQALLSSAMKNTGLRNWLISGAVEKDINDWARQVVENYDDRNARHVLSLLRLKEERPNDPRKKLFRQMIRNRVLNPSTFNLMSPASRIKLVRLRSLSRNIQLLSMVALDAYHSHSPVRLELLPAIQELAESATHTSRLKRFFNVLESAAGWLADEVYLHPQAVAAQRAYEIRATRKALRRFKLHGSTREERSQFLKSVMADGFGQPKASELKPLVRLSFTSFPPRMLGGDHRHSRVERLNKEIGVNPNSLVCVDNNLFSRSTFVDVLYRPNDLTSMQFGQTYRQLVLWLLRSIEADALEFVRRVLPPKARSEDRVEETRVRLLNNRLMRSENHLTEIITSIVENIIPEGWSASIEATSTQGDNFDIGWQMTDSRGVIFDELKSRIDLIFTEAKAMGNNSRAHEIEVIKSVAEKTSEQLVAALLKPLVIRDHYGRKKDEWDGAVLEIGAATIRLTVIEAKGGSSKAQRAELAFTQLESTRKIVRDRYAFSTKRARLPGLGASLRIEM</sequence>
<gene>
    <name evidence="1" type="ORF">JAY77_20340</name>
</gene>
<comment type="caution">
    <text evidence="1">The sequence shown here is derived from an EMBL/GenBank/DDBJ whole genome shotgun (WGS) entry which is preliminary data.</text>
</comment>
<evidence type="ECO:0000313" key="1">
    <source>
        <dbReference type="EMBL" id="MCG7980483.1"/>
    </source>
</evidence>
<dbReference type="Gene3D" id="1.10.3210.10">
    <property type="entry name" value="Hypothetical protein af1432"/>
    <property type="match status" value="1"/>
</dbReference>
<dbReference type="Proteomes" id="UP000886674">
    <property type="component" value="Unassembled WGS sequence"/>
</dbReference>
<accession>A0A9E4NNE3</accession>
<reference evidence="1" key="1">
    <citation type="journal article" date="2021" name="Proc. Natl. Acad. Sci. U.S.A.">
        <title>Global biogeography of chemosynthetic symbionts reveals both localized and globally distributed symbiont groups. .</title>
        <authorList>
            <person name="Osvatic J.T."/>
            <person name="Wilkins L.G.E."/>
            <person name="Leibrecht L."/>
            <person name="Leray M."/>
            <person name="Zauner S."/>
            <person name="Polzin J."/>
            <person name="Camacho Y."/>
            <person name="Gros O."/>
            <person name="van Gils J.A."/>
            <person name="Eisen J.A."/>
            <person name="Petersen J.M."/>
            <person name="Yuen B."/>
        </authorList>
    </citation>
    <scope>NUCLEOTIDE SEQUENCE</scope>
    <source>
        <strain evidence="1">MAGclacostrist055</strain>
    </source>
</reference>
<name>A0A9E4NNE3_9GAMM</name>
<protein>
    <submittedName>
        <fullName evidence="1">Uncharacterized protein</fullName>
    </submittedName>
</protein>
<dbReference type="AlphaFoldDB" id="A0A9E4NNE3"/>